<evidence type="ECO:0000313" key="3">
    <source>
        <dbReference type="Proteomes" id="UP000306888"/>
    </source>
</evidence>
<keyword evidence="1" id="KW-0812">Transmembrane</keyword>
<name>A0A4S2DJB2_9CLOT</name>
<accession>A0A4S2DJB2</accession>
<keyword evidence="1" id="KW-1133">Transmembrane helix</keyword>
<keyword evidence="3" id="KW-1185">Reference proteome</keyword>
<feature type="transmembrane region" description="Helical" evidence="1">
    <location>
        <begin position="6"/>
        <end position="28"/>
    </location>
</feature>
<dbReference type="EMBL" id="SRYR01000003">
    <property type="protein sequence ID" value="TGY42287.1"/>
    <property type="molecule type" value="Genomic_DNA"/>
</dbReference>
<evidence type="ECO:0000256" key="1">
    <source>
        <dbReference type="SAM" id="Phobius"/>
    </source>
</evidence>
<gene>
    <name evidence="2" type="ORF">E5347_08685</name>
</gene>
<protein>
    <submittedName>
        <fullName evidence="2">Carboxymuconolactone decarboxylase</fullName>
    </submittedName>
</protein>
<dbReference type="AlphaFoldDB" id="A0A4S2DJB2"/>
<keyword evidence="1" id="KW-0472">Membrane</keyword>
<organism evidence="2 3">
    <name type="scientific">Clostridium sartagoforme</name>
    <dbReference type="NCBI Taxonomy" id="84031"/>
    <lineage>
        <taxon>Bacteria</taxon>
        <taxon>Bacillati</taxon>
        <taxon>Bacillota</taxon>
        <taxon>Clostridia</taxon>
        <taxon>Eubacteriales</taxon>
        <taxon>Clostridiaceae</taxon>
        <taxon>Clostridium</taxon>
    </lineage>
</organism>
<dbReference type="Proteomes" id="UP000306888">
    <property type="component" value="Unassembled WGS sequence"/>
</dbReference>
<dbReference type="OrthoDB" id="1933576at2"/>
<sequence>MILDISIATIIATILNIALLIAVILLIYKFIRIIRNFINKHNELDKKVDAILNKLDSKNNNSI</sequence>
<reference evidence="2 3" key="1">
    <citation type="submission" date="2019-04" db="EMBL/GenBank/DDBJ databases">
        <title>Microbes associate with the intestines of laboratory mice.</title>
        <authorList>
            <person name="Navarre W."/>
            <person name="Wong E."/>
            <person name="Huang K."/>
            <person name="Tropini C."/>
            <person name="Ng K."/>
            <person name="Yu B."/>
        </authorList>
    </citation>
    <scope>NUCLEOTIDE SEQUENCE [LARGE SCALE GENOMIC DNA]</scope>
    <source>
        <strain evidence="2 3">NM50_B9-20</strain>
    </source>
</reference>
<comment type="caution">
    <text evidence="2">The sequence shown here is derived from an EMBL/GenBank/DDBJ whole genome shotgun (WGS) entry which is preliminary data.</text>
</comment>
<evidence type="ECO:0000313" key="2">
    <source>
        <dbReference type="EMBL" id="TGY42287.1"/>
    </source>
</evidence>
<proteinExistence type="predicted"/>
<dbReference type="RefSeq" id="WP_136006473.1">
    <property type="nucleotide sequence ID" value="NZ_SRYR01000003.1"/>
</dbReference>